<evidence type="ECO:0000256" key="2">
    <source>
        <dbReference type="ARBA" id="ARBA00023143"/>
    </source>
</evidence>
<feature type="domain" description="Flagellin C-terminal" evidence="6">
    <location>
        <begin position="632"/>
        <end position="716"/>
    </location>
</feature>
<dbReference type="InterPro" id="IPR046358">
    <property type="entry name" value="Flagellin_C"/>
</dbReference>
<dbReference type="Proteomes" id="UP000613160">
    <property type="component" value="Unassembled WGS sequence"/>
</dbReference>
<dbReference type="PANTHER" id="PTHR42792:SF2">
    <property type="entry name" value="FLAGELLIN"/>
    <property type="match status" value="1"/>
</dbReference>
<dbReference type="AlphaFoldDB" id="A0A916XRB2"/>
<name>A0A916XRB2_9HYPH</name>
<evidence type="ECO:0000313" key="8">
    <source>
        <dbReference type="Proteomes" id="UP000613160"/>
    </source>
</evidence>
<organism evidence="7 8">
    <name type="scientific">Aureimonas glaciei</name>
    <dbReference type="NCBI Taxonomy" id="1776957"/>
    <lineage>
        <taxon>Bacteria</taxon>
        <taxon>Pseudomonadati</taxon>
        <taxon>Pseudomonadota</taxon>
        <taxon>Alphaproteobacteria</taxon>
        <taxon>Hyphomicrobiales</taxon>
        <taxon>Aurantimonadaceae</taxon>
        <taxon>Aureimonas</taxon>
    </lineage>
</organism>
<keyword evidence="3" id="KW-0964">Secreted</keyword>
<reference evidence="7" key="1">
    <citation type="journal article" date="2014" name="Int. J. Syst. Evol. Microbiol.">
        <title>Complete genome sequence of Corynebacterium casei LMG S-19264T (=DSM 44701T), isolated from a smear-ripened cheese.</title>
        <authorList>
            <consortium name="US DOE Joint Genome Institute (JGI-PGF)"/>
            <person name="Walter F."/>
            <person name="Albersmeier A."/>
            <person name="Kalinowski J."/>
            <person name="Ruckert C."/>
        </authorList>
    </citation>
    <scope>NUCLEOTIDE SEQUENCE</scope>
    <source>
        <strain evidence="7">CGMCC 1.15493</strain>
    </source>
</reference>
<dbReference type="SUPFAM" id="SSF64518">
    <property type="entry name" value="Phase 1 flagellin"/>
    <property type="match status" value="1"/>
</dbReference>
<feature type="domain" description="Flagellin N-terminal" evidence="5">
    <location>
        <begin position="4"/>
        <end position="135"/>
    </location>
</feature>
<dbReference type="PRINTS" id="PR00207">
    <property type="entry name" value="FLAGELLIN"/>
</dbReference>
<sequence length="717" mass="72577">MTSINFNASATTALRTLQQTNSALETTQNRVATGLKIGEAKDNAAYWAISTTLKSDNKSLATVKDALSLGAATVDTAYQGLNKAKDVLDEIKSKLTAATQDGVDREVIQKEISELQNQLKSIASSSTFSGENWLSIDSAATGFSSTKTVVSSFSRDTTGAATIGTIGVDISNVALFDANADDAKNGIIDAKVSLSSGGRDLAFGGTVSASATGNTSTAGLVDATDTGLTAAVLTDAGAVSVQASASYAGFTPATFAAGVDGIEFTINEISIDGTTGAQTATPRTVQILQADILAVGNADNVVDSVNELVAAFNAQPGAEIGNLEAYVDNGTLAVRNKLPGALNGVQIVAVPTAVAGGSALGLTAPTTTVRLGAGNAQISSTSLNIANFTANATDKMQLSFKFDGGNTHTYDITPGASLTSLVSALNGAGNFSTYAVASQVGGELVITGKTVGADKTVEMTGVTYTDAAGVSKEIATATGLPYSEKAKVSSGTFTGPITLDADDKIQFDVSVNGGSSKLVTIDKATIDAALSVGTGTINDAGNYVTVLNRALTNAGVTGVSASVGLIGADAGKVIFTTAGRGNTASVSISDVNATKAAQQVSVDTIDISSAKLTSLGADTGDKIRQAITAYVSVVNDAISKLTTAASNLGAVSSRIDMQTSFVDTLMDTIDKGVSNLVDADLSEESTKLQALQTKQQLGIQALSIANSSQQNVLRLFQ</sequence>
<evidence type="ECO:0000259" key="6">
    <source>
        <dbReference type="Pfam" id="PF00700"/>
    </source>
</evidence>
<gene>
    <name evidence="7" type="ORF">GCM10011335_00360</name>
</gene>
<dbReference type="GO" id="GO:0005576">
    <property type="term" value="C:extracellular region"/>
    <property type="evidence" value="ECO:0007669"/>
    <property type="project" value="UniProtKB-SubCell"/>
</dbReference>
<keyword evidence="2 3" id="KW-0975">Bacterial flagellum</keyword>
<feature type="coiled-coil region" evidence="4">
    <location>
        <begin position="81"/>
        <end position="125"/>
    </location>
</feature>
<dbReference type="Gene3D" id="1.20.1330.10">
    <property type="entry name" value="f41 fragment of flagellin, N-terminal domain"/>
    <property type="match status" value="2"/>
</dbReference>
<dbReference type="GO" id="GO:0005198">
    <property type="term" value="F:structural molecule activity"/>
    <property type="evidence" value="ECO:0007669"/>
    <property type="project" value="UniProtKB-UniRule"/>
</dbReference>
<comment type="caution">
    <text evidence="7">The sequence shown here is derived from an EMBL/GenBank/DDBJ whole genome shotgun (WGS) entry which is preliminary data.</text>
</comment>
<comment type="function">
    <text evidence="3">Flagellin is the subunit protein which polymerizes to form the filaments of bacterial flagella.</text>
</comment>
<dbReference type="InterPro" id="IPR001492">
    <property type="entry name" value="Flagellin"/>
</dbReference>
<dbReference type="GO" id="GO:0009288">
    <property type="term" value="C:bacterial-type flagellum"/>
    <property type="evidence" value="ECO:0007669"/>
    <property type="project" value="UniProtKB-SubCell"/>
</dbReference>
<comment type="similarity">
    <text evidence="1 3">Belongs to the bacterial flagellin family.</text>
</comment>
<reference evidence="7" key="2">
    <citation type="submission" date="2020-09" db="EMBL/GenBank/DDBJ databases">
        <authorList>
            <person name="Sun Q."/>
            <person name="Zhou Y."/>
        </authorList>
    </citation>
    <scope>NUCLEOTIDE SEQUENCE</scope>
    <source>
        <strain evidence="7">CGMCC 1.15493</strain>
    </source>
</reference>
<protein>
    <recommendedName>
        <fullName evidence="3">Flagellin</fullName>
    </recommendedName>
</protein>
<dbReference type="RefSeq" id="WP_308423808.1">
    <property type="nucleotide sequence ID" value="NZ_BMJJ01000001.1"/>
</dbReference>
<dbReference type="EMBL" id="BMJJ01000001">
    <property type="protein sequence ID" value="GGD01742.1"/>
    <property type="molecule type" value="Genomic_DNA"/>
</dbReference>
<comment type="subcellular location">
    <subcellularLocation>
        <location evidence="3">Secreted</location>
    </subcellularLocation>
    <subcellularLocation>
        <location evidence="3">Bacterial flagellum</location>
    </subcellularLocation>
</comment>
<evidence type="ECO:0000256" key="1">
    <source>
        <dbReference type="ARBA" id="ARBA00005709"/>
    </source>
</evidence>
<accession>A0A916XRB2</accession>
<keyword evidence="8" id="KW-1185">Reference proteome</keyword>
<evidence type="ECO:0000313" key="7">
    <source>
        <dbReference type="EMBL" id="GGD01742.1"/>
    </source>
</evidence>
<keyword evidence="4" id="KW-0175">Coiled coil</keyword>
<dbReference type="Pfam" id="PF00669">
    <property type="entry name" value="Flagellin_N"/>
    <property type="match status" value="1"/>
</dbReference>
<dbReference type="PANTHER" id="PTHR42792">
    <property type="entry name" value="FLAGELLIN"/>
    <property type="match status" value="1"/>
</dbReference>
<dbReference type="InterPro" id="IPR001029">
    <property type="entry name" value="Flagellin_N"/>
</dbReference>
<evidence type="ECO:0000256" key="3">
    <source>
        <dbReference type="RuleBase" id="RU362073"/>
    </source>
</evidence>
<dbReference type="Pfam" id="PF00700">
    <property type="entry name" value="Flagellin_C"/>
    <property type="match status" value="1"/>
</dbReference>
<proteinExistence type="inferred from homology"/>
<evidence type="ECO:0000259" key="5">
    <source>
        <dbReference type="Pfam" id="PF00669"/>
    </source>
</evidence>
<evidence type="ECO:0000256" key="4">
    <source>
        <dbReference type="SAM" id="Coils"/>
    </source>
</evidence>